<evidence type="ECO:0000313" key="2">
    <source>
        <dbReference type="Proteomes" id="UP000057737"/>
    </source>
</evidence>
<comment type="caution">
    <text evidence="1">The sequence shown here is derived from an EMBL/GenBank/DDBJ whole genome shotgun (WGS) entry which is preliminary data.</text>
</comment>
<dbReference type="OrthoDB" id="8242828at2"/>
<sequence length="84" mass="9663">MIARNEDNRLLLKLERLKARAASVRADDRAQLIALLDDIGTLRERLMRECARLDGEIDRAMFRATAMTAYGRGARSVRVPRREH</sequence>
<name>A0A109JJF7_9BRAD</name>
<dbReference type="AlphaFoldDB" id="A0A109JJF7"/>
<accession>A0A109JJF7</accession>
<evidence type="ECO:0000313" key="1">
    <source>
        <dbReference type="EMBL" id="KWV49944.1"/>
    </source>
</evidence>
<keyword evidence="2" id="KW-1185">Reference proteome</keyword>
<organism evidence="1 2">
    <name type="scientific">Bradyrhizobium macuxiense</name>
    <dbReference type="NCBI Taxonomy" id="1755647"/>
    <lineage>
        <taxon>Bacteria</taxon>
        <taxon>Pseudomonadati</taxon>
        <taxon>Pseudomonadota</taxon>
        <taxon>Alphaproteobacteria</taxon>
        <taxon>Hyphomicrobiales</taxon>
        <taxon>Nitrobacteraceae</taxon>
        <taxon>Bradyrhizobium</taxon>
    </lineage>
</organism>
<dbReference type="EMBL" id="LNCU01000098">
    <property type="protein sequence ID" value="KWV49944.1"/>
    <property type="molecule type" value="Genomic_DNA"/>
</dbReference>
<gene>
    <name evidence="1" type="ORF">AS156_15625</name>
</gene>
<proteinExistence type="predicted"/>
<reference evidence="1 2" key="1">
    <citation type="submission" date="2015-11" db="EMBL/GenBank/DDBJ databases">
        <title>Draft Genome Sequence of the Strain BR 10303 (Bradyrhizobium sp.) isolated from nodules of Centrolobium paraense.</title>
        <authorList>
            <person name="Zelli J.E."/>
            <person name="Simoes-Araujo J.L."/>
            <person name="Barauna A.C."/>
            <person name="Silva K."/>
        </authorList>
    </citation>
    <scope>NUCLEOTIDE SEQUENCE [LARGE SCALE GENOMIC DNA]</scope>
    <source>
        <strain evidence="1 2">BR 10303</strain>
    </source>
</reference>
<dbReference type="Proteomes" id="UP000057737">
    <property type="component" value="Unassembled WGS sequence"/>
</dbReference>
<protein>
    <submittedName>
        <fullName evidence="1">Uncharacterized protein</fullName>
    </submittedName>
</protein>
<dbReference type="RefSeq" id="WP_066512284.1">
    <property type="nucleotide sequence ID" value="NZ_LNCU01000098.1"/>
</dbReference>